<dbReference type="NCBIfam" id="TIGR03413">
    <property type="entry name" value="GSH_gloB"/>
    <property type="match status" value="1"/>
</dbReference>
<dbReference type="GO" id="GO:0004416">
    <property type="term" value="F:hydroxyacylglutathione hydrolase activity"/>
    <property type="evidence" value="ECO:0000318"/>
    <property type="project" value="GO_Central"/>
</dbReference>
<evidence type="ECO:0000313" key="12">
    <source>
        <dbReference type="EnsemblMetazoa" id="HelroP155548"/>
    </source>
</evidence>
<dbReference type="InterPro" id="IPR035680">
    <property type="entry name" value="Clx_II_MBL"/>
</dbReference>
<dbReference type="OMA" id="NYIWLLQ"/>
<evidence type="ECO:0000256" key="1">
    <source>
        <dbReference type="ARBA" id="ARBA00001623"/>
    </source>
</evidence>
<organism evidence="12 13">
    <name type="scientific">Helobdella robusta</name>
    <name type="common">Californian leech</name>
    <dbReference type="NCBI Taxonomy" id="6412"/>
    <lineage>
        <taxon>Eukaryota</taxon>
        <taxon>Metazoa</taxon>
        <taxon>Spiralia</taxon>
        <taxon>Lophotrochozoa</taxon>
        <taxon>Annelida</taxon>
        <taxon>Clitellata</taxon>
        <taxon>Hirudinea</taxon>
        <taxon>Rhynchobdellida</taxon>
        <taxon>Glossiphoniidae</taxon>
        <taxon>Helobdella</taxon>
    </lineage>
</organism>
<dbReference type="EMBL" id="AMQM01000037">
    <property type="status" value="NOT_ANNOTATED_CDS"/>
    <property type="molecule type" value="Genomic_DNA"/>
</dbReference>
<dbReference type="CTD" id="20197437"/>
<evidence type="ECO:0000259" key="10">
    <source>
        <dbReference type="SMART" id="SM00849"/>
    </source>
</evidence>
<evidence type="ECO:0000256" key="5">
    <source>
        <dbReference type="ARBA" id="ARBA00011917"/>
    </source>
</evidence>
<dbReference type="InterPro" id="IPR017782">
    <property type="entry name" value="Hydroxyacylglutathione_Hdrlase"/>
</dbReference>
<dbReference type="InterPro" id="IPR032282">
    <property type="entry name" value="HAGH_C"/>
</dbReference>
<dbReference type="FunFam" id="3.60.15.10:FF:000019">
    <property type="entry name" value="Hydroxyacylglutathione hydrolase, mitochondrial"/>
    <property type="match status" value="1"/>
</dbReference>
<dbReference type="GO" id="GO:0019243">
    <property type="term" value="P:methylglyoxal catabolic process to D-lactate via S-lactoyl-glutathione"/>
    <property type="evidence" value="ECO:0007669"/>
    <property type="project" value="InterPro"/>
</dbReference>
<dbReference type="FunCoup" id="T1ELI7">
    <property type="interactions" value="730"/>
</dbReference>
<dbReference type="CDD" id="cd07723">
    <property type="entry name" value="hydroxyacylglutathione_hydrolase_MBL-fold"/>
    <property type="match status" value="1"/>
</dbReference>
<dbReference type="InterPro" id="IPR036866">
    <property type="entry name" value="RibonucZ/Hydroxyglut_hydro"/>
</dbReference>
<dbReference type="KEGG" id="hro:HELRODRAFT_155548"/>
<dbReference type="GeneID" id="20197437"/>
<comment type="similarity">
    <text evidence="4">Belongs to the metallo-beta-lactamase superfamily. Glyoxalase II family.</text>
</comment>
<dbReference type="InterPro" id="IPR001279">
    <property type="entry name" value="Metallo-B-lactamas"/>
</dbReference>
<keyword evidence="8" id="KW-0862">Zinc</keyword>
<keyword evidence="7" id="KW-0378">Hydrolase</keyword>
<comment type="cofactor">
    <cofactor evidence="2">
        <name>Zn(2+)</name>
        <dbReference type="ChEBI" id="CHEBI:29105"/>
    </cofactor>
</comment>
<reference evidence="11 13" key="2">
    <citation type="journal article" date="2013" name="Nature">
        <title>Insights into bilaterian evolution from three spiralian genomes.</title>
        <authorList>
            <person name="Simakov O."/>
            <person name="Marletaz F."/>
            <person name="Cho S.J."/>
            <person name="Edsinger-Gonzales E."/>
            <person name="Havlak P."/>
            <person name="Hellsten U."/>
            <person name="Kuo D.H."/>
            <person name="Larsson T."/>
            <person name="Lv J."/>
            <person name="Arendt D."/>
            <person name="Savage R."/>
            <person name="Osoegawa K."/>
            <person name="de Jong P."/>
            <person name="Grimwood J."/>
            <person name="Chapman J.A."/>
            <person name="Shapiro H."/>
            <person name="Aerts A."/>
            <person name="Otillar R.P."/>
            <person name="Terry A.Y."/>
            <person name="Boore J.L."/>
            <person name="Grigoriev I.V."/>
            <person name="Lindberg D.R."/>
            <person name="Seaver E.C."/>
            <person name="Weisblat D.A."/>
            <person name="Putnam N.H."/>
            <person name="Rokhsar D.S."/>
        </authorList>
    </citation>
    <scope>NUCLEOTIDE SEQUENCE</scope>
</reference>
<reference evidence="13" key="1">
    <citation type="submission" date="2012-12" db="EMBL/GenBank/DDBJ databases">
        <authorList>
            <person name="Hellsten U."/>
            <person name="Grimwood J."/>
            <person name="Chapman J.A."/>
            <person name="Shapiro H."/>
            <person name="Aerts A."/>
            <person name="Otillar R.P."/>
            <person name="Terry A.Y."/>
            <person name="Boore J.L."/>
            <person name="Simakov O."/>
            <person name="Marletaz F."/>
            <person name="Cho S.-J."/>
            <person name="Edsinger-Gonzales E."/>
            <person name="Havlak P."/>
            <person name="Kuo D.-H."/>
            <person name="Larsson T."/>
            <person name="Lv J."/>
            <person name="Arendt D."/>
            <person name="Savage R."/>
            <person name="Osoegawa K."/>
            <person name="de Jong P."/>
            <person name="Lindberg D.R."/>
            <person name="Seaver E.C."/>
            <person name="Weisblat D.A."/>
            <person name="Putnam N.H."/>
            <person name="Grigoriev I.V."/>
            <person name="Rokhsar D.S."/>
        </authorList>
    </citation>
    <scope>NUCLEOTIDE SEQUENCE</scope>
</reference>
<accession>T1ELI7</accession>
<dbReference type="SMART" id="SM00849">
    <property type="entry name" value="Lactamase_B"/>
    <property type="match status" value="1"/>
</dbReference>
<dbReference type="AlphaFoldDB" id="T1ELI7"/>
<dbReference type="HOGENOM" id="CLU_030571_4_0_1"/>
<reference evidence="12" key="3">
    <citation type="submission" date="2015-06" db="UniProtKB">
        <authorList>
            <consortium name="EnsemblMetazoa"/>
        </authorList>
    </citation>
    <scope>IDENTIFICATION</scope>
</reference>
<dbReference type="GO" id="GO:0046872">
    <property type="term" value="F:metal ion binding"/>
    <property type="evidence" value="ECO:0007669"/>
    <property type="project" value="UniProtKB-KW"/>
</dbReference>
<evidence type="ECO:0000313" key="13">
    <source>
        <dbReference type="Proteomes" id="UP000015101"/>
    </source>
</evidence>
<evidence type="ECO:0000256" key="6">
    <source>
        <dbReference type="ARBA" id="ARBA00022723"/>
    </source>
</evidence>
<dbReference type="Pfam" id="PF16123">
    <property type="entry name" value="HAGH_C"/>
    <property type="match status" value="1"/>
</dbReference>
<dbReference type="EnsemblMetazoa" id="HelroT155548">
    <property type="protein sequence ID" value="HelroP155548"/>
    <property type="gene ID" value="HelroG155548"/>
</dbReference>
<feature type="domain" description="Metallo-beta-lactamase" evidence="10">
    <location>
        <begin position="11"/>
        <end position="173"/>
    </location>
</feature>
<evidence type="ECO:0000256" key="8">
    <source>
        <dbReference type="ARBA" id="ARBA00022833"/>
    </source>
</evidence>
<dbReference type="PIRSF" id="PIRSF005457">
    <property type="entry name" value="Glx"/>
    <property type="match status" value="1"/>
</dbReference>
<dbReference type="EC" id="3.1.2.6" evidence="5"/>
<dbReference type="OrthoDB" id="515692at2759"/>
<evidence type="ECO:0000256" key="4">
    <source>
        <dbReference type="ARBA" id="ARBA00006759"/>
    </source>
</evidence>
<dbReference type="Proteomes" id="UP000015101">
    <property type="component" value="Unassembled WGS sequence"/>
</dbReference>
<name>T1ELI7_HELRO</name>
<comment type="catalytic activity">
    <reaction evidence="1">
        <text>an S-(2-hydroxyacyl)glutathione + H2O = a 2-hydroxy carboxylate + glutathione + H(+)</text>
        <dbReference type="Rhea" id="RHEA:21864"/>
        <dbReference type="ChEBI" id="CHEBI:15377"/>
        <dbReference type="ChEBI" id="CHEBI:15378"/>
        <dbReference type="ChEBI" id="CHEBI:57925"/>
        <dbReference type="ChEBI" id="CHEBI:58896"/>
        <dbReference type="ChEBI" id="CHEBI:71261"/>
        <dbReference type="EC" id="3.1.2.6"/>
    </reaction>
</comment>
<comment type="pathway">
    <text evidence="3">Secondary metabolite metabolism; methylglyoxal degradation; (R)-lactate from methylglyoxal: step 2/2.</text>
</comment>
<dbReference type="Gene3D" id="3.60.15.10">
    <property type="entry name" value="Ribonuclease Z/Hydroxyacylglutathione hydrolase-like"/>
    <property type="match status" value="1"/>
</dbReference>
<dbReference type="PANTHER" id="PTHR11935">
    <property type="entry name" value="BETA LACTAMASE DOMAIN"/>
    <property type="match status" value="1"/>
</dbReference>
<sequence length="259" mass="29135">MIVHPIPALSDNYMYLLIDSKSNVCAAVDPVEPQKILNVVNKSNLKLIAVLTTHHHWDHAGGNNHLAAQLPGLKIYGGDERIDSLNAKVHHNQIINVGSLIVKCLFTPCHTKGHMCFYVQDNNSNEPAAVFTGDTLFVSGCGRFFEGTAEQMYEALTQTLGTLPEDTLVYCGHEYTYNNLLFASYIEPDNQHLLKKLEWAKGKQRKNEFTVPSSIKEELLTNCFMRVHHQSILNFFGTQNPIHAMKMLRAKKDNFTPPS</sequence>
<evidence type="ECO:0000256" key="3">
    <source>
        <dbReference type="ARBA" id="ARBA00004963"/>
    </source>
</evidence>
<evidence type="ECO:0000256" key="7">
    <source>
        <dbReference type="ARBA" id="ARBA00022801"/>
    </source>
</evidence>
<evidence type="ECO:0000313" key="11">
    <source>
        <dbReference type="EMBL" id="ESO12034.1"/>
    </source>
</evidence>
<dbReference type="PANTHER" id="PTHR11935:SF94">
    <property type="entry name" value="TENZING NORGAY, ISOFORM C"/>
    <property type="match status" value="1"/>
</dbReference>
<keyword evidence="6" id="KW-0479">Metal-binding</keyword>
<dbReference type="RefSeq" id="XP_009008754.1">
    <property type="nucleotide sequence ID" value="XM_009010506.1"/>
</dbReference>
<keyword evidence="13" id="KW-1185">Reference proteome</keyword>
<evidence type="ECO:0000256" key="9">
    <source>
        <dbReference type="ARBA" id="ARBA00031044"/>
    </source>
</evidence>
<dbReference type="InParanoid" id="T1ELI7"/>
<dbReference type="HAMAP" id="MF_01374">
    <property type="entry name" value="Glyoxalase_2"/>
    <property type="match status" value="1"/>
</dbReference>
<gene>
    <name evidence="12" type="primary">20197437</name>
    <name evidence="11" type="ORF">HELRODRAFT_155548</name>
</gene>
<proteinExistence type="inferred from homology"/>
<protein>
    <recommendedName>
        <fullName evidence="5">hydroxyacylglutathione hydrolase</fullName>
        <ecNumber evidence="5">3.1.2.6</ecNumber>
    </recommendedName>
    <alternativeName>
        <fullName evidence="9">Glyoxalase II</fullName>
    </alternativeName>
</protein>
<evidence type="ECO:0000256" key="2">
    <source>
        <dbReference type="ARBA" id="ARBA00001947"/>
    </source>
</evidence>
<dbReference type="STRING" id="6412.T1ELI7"/>
<dbReference type="eggNOG" id="KOG0813">
    <property type="taxonomic scope" value="Eukaryota"/>
</dbReference>
<dbReference type="Pfam" id="PF00753">
    <property type="entry name" value="Lactamase_B"/>
    <property type="match status" value="1"/>
</dbReference>
<dbReference type="SUPFAM" id="SSF56281">
    <property type="entry name" value="Metallo-hydrolase/oxidoreductase"/>
    <property type="match status" value="1"/>
</dbReference>
<dbReference type="EMBL" id="KB095811">
    <property type="protein sequence ID" value="ESO12034.1"/>
    <property type="molecule type" value="Genomic_DNA"/>
</dbReference>